<dbReference type="EMBL" id="LUEZ02000009">
    <property type="protein sequence ID" value="RDB29729.1"/>
    <property type="molecule type" value="Genomic_DNA"/>
</dbReference>
<keyword evidence="4" id="KW-1185">Reference proteome</keyword>
<dbReference type="InParanoid" id="A0A369K516"/>
<comment type="similarity">
    <text evidence="1">Belongs to the glycosyltransferase 32 family.</text>
</comment>
<dbReference type="GO" id="GO:0016758">
    <property type="term" value="F:hexosyltransferase activity"/>
    <property type="evidence" value="ECO:0007669"/>
    <property type="project" value="TreeGrafter"/>
</dbReference>
<dbReference type="GO" id="GO:0006688">
    <property type="term" value="P:glycosphingolipid biosynthetic process"/>
    <property type="evidence" value="ECO:0007669"/>
    <property type="project" value="TreeGrafter"/>
</dbReference>
<dbReference type="Gene3D" id="3.90.550.20">
    <property type="match status" value="1"/>
</dbReference>
<dbReference type="AlphaFoldDB" id="A0A369K516"/>
<evidence type="ECO:0008006" key="5">
    <source>
        <dbReference type="Google" id="ProtNLM"/>
    </source>
</evidence>
<accession>A0A369K516</accession>
<dbReference type="SUPFAM" id="SSF53448">
    <property type="entry name" value="Nucleotide-diphospho-sugar transferases"/>
    <property type="match status" value="1"/>
</dbReference>
<feature type="compositionally biased region" description="Pro residues" evidence="2">
    <location>
        <begin position="33"/>
        <end position="48"/>
    </location>
</feature>
<dbReference type="OrthoDB" id="409543at2759"/>
<protein>
    <recommendedName>
        <fullName evidence="5">Glycosyltransferase family 32 protein</fullName>
    </recommendedName>
</protein>
<dbReference type="InterPro" id="IPR029044">
    <property type="entry name" value="Nucleotide-diphossugar_trans"/>
</dbReference>
<dbReference type="Pfam" id="PF04488">
    <property type="entry name" value="Gly_transf_sug"/>
    <property type="match status" value="1"/>
</dbReference>
<dbReference type="Proteomes" id="UP000076154">
    <property type="component" value="Unassembled WGS sequence"/>
</dbReference>
<organism evidence="3 4">
    <name type="scientific">Hypsizygus marmoreus</name>
    <name type="common">White beech mushroom</name>
    <name type="synonym">Agaricus marmoreus</name>
    <dbReference type="NCBI Taxonomy" id="39966"/>
    <lineage>
        <taxon>Eukaryota</taxon>
        <taxon>Fungi</taxon>
        <taxon>Dikarya</taxon>
        <taxon>Basidiomycota</taxon>
        <taxon>Agaricomycotina</taxon>
        <taxon>Agaricomycetes</taxon>
        <taxon>Agaricomycetidae</taxon>
        <taxon>Agaricales</taxon>
        <taxon>Tricholomatineae</taxon>
        <taxon>Lyophyllaceae</taxon>
        <taxon>Hypsizygus</taxon>
    </lineage>
</organism>
<dbReference type="InterPro" id="IPR007577">
    <property type="entry name" value="GlycoTrfase_DXD_sugar-bd_CS"/>
</dbReference>
<feature type="region of interest" description="Disordered" evidence="2">
    <location>
        <begin position="1"/>
        <end position="48"/>
    </location>
</feature>
<dbReference type="STRING" id="39966.A0A369K516"/>
<dbReference type="InterPro" id="IPR051981">
    <property type="entry name" value="Glycosyltransf_32"/>
</dbReference>
<proteinExistence type="inferred from homology"/>
<evidence type="ECO:0000256" key="1">
    <source>
        <dbReference type="ARBA" id="ARBA00009003"/>
    </source>
</evidence>
<comment type="caution">
    <text evidence="3">The sequence shown here is derived from an EMBL/GenBank/DDBJ whole genome shotgun (WGS) entry which is preliminary data.</text>
</comment>
<sequence>MSRPERLKLPMYSFPESSAPRLRSAPAHRHDLSPPPPTSPEYTPYLPPPPPTYRSRGRRWPLSLFHVPRPRTVRTFLKFALPTSLLLILLGLYLYEPHIEIAFYSRSWIHNEIEPILPLSGCFDPARVSPKYNVSDAVYGKRRTEVQAGLRLQMGLDCYDFAGTVQAHEDDARPESRTQFHTYWRTDLVPFGPRQEWMIKSFFATQDVAASRLVVWSNGDLSRNEILRRYVARYPESFALRVVDIPALAKATELSGSELLKMKDKKAWIDGDLLRLLLLWNHGGVWVDMDSLLTRDLAPLLEHEFVTQWDCYDKPYQPLNGALMRFRQHSPYLCEAFHIMATSPPPRIHSTDWGSLLYLKLWRRLIAHSIPPFKILPFCFSDGLDCRMEEDWMLNSTLARTRTAHPQTHQLRGRDGVRALDNELFKVSAYIHLQLALILWTKPRIHHLGPQGTHPEETELGALAMPEWANSGQAKATYAR</sequence>
<dbReference type="PANTHER" id="PTHR12042:SF21">
    <property type="entry name" value="ALPHA1,4-GALACTOSYLTRANSFERASE 1-RELATED"/>
    <property type="match status" value="1"/>
</dbReference>
<evidence type="ECO:0000256" key="2">
    <source>
        <dbReference type="SAM" id="MobiDB-lite"/>
    </source>
</evidence>
<evidence type="ECO:0000313" key="3">
    <source>
        <dbReference type="EMBL" id="RDB29729.1"/>
    </source>
</evidence>
<dbReference type="PANTHER" id="PTHR12042">
    <property type="entry name" value="LACTOSYLCERAMIDE 4-ALPHA-GALACTOSYLTRANSFERASE ALPHA- 1,4-GALACTOSYLTRANSFERASE"/>
    <property type="match status" value="1"/>
</dbReference>
<evidence type="ECO:0000313" key="4">
    <source>
        <dbReference type="Proteomes" id="UP000076154"/>
    </source>
</evidence>
<name>A0A369K516_HYPMA</name>
<reference evidence="3" key="1">
    <citation type="submission" date="2018-04" db="EMBL/GenBank/DDBJ databases">
        <title>Whole genome sequencing of Hypsizygus marmoreus.</title>
        <authorList>
            <person name="Choi I.-G."/>
            <person name="Min B."/>
            <person name="Kim J.-G."/>
            <person name="Kim S."/>
            <person name="Oh Y.-L."/>
            <person name="Kong W.-S."/>
            <person name="Park H."/>
            <person name="Jeong J."/>
            <person name="Song E.-S."/>
        </authorList>
    </citation>
    <scope>NUCLEOTIDE SEQUENCE [LARGE SCALE GENOMIC DNA]</scope>
    <source>
        <strain evidence="3">51987-8</strain>
    </source>
</reference>
<dbReference type="GO" id="GO:0016020">
    <property type="term" value="C:membrane"/>
    <property type="evidence" value="ECO:0007669"/>
    <property type="project" value="GOC"/>
</dbReference>
<gene>
    <name evidence="3" type="ORF">Hypma_013968</name>
</gene>